<evidence type="ECO:0000256" key="4">
    <source>
        <dbReference type="PROSITE-ProRule" id="PRU00325"/>
    </source>
</evidence>
<feature type="region of interest" description="Disordered" evidence="5">
    <location>
        <begin position="232"/>
        <end position="254"/>
    </location>
</feature>
<keyword evidence="2 4" id="KW-0863">Zinc-finger</keyword>
<evidence type="ECO:0000256" key="3">
    <source>
        <dbReference type="ARBA" id="ARBA00022833"/>
    </source>
</evidence>
<dbReference type="PANTHER" id="PTHR31973">
    <property type="entry name" value="POLYPROTEIN, PUTATIVE-RELATED"/>
    <property type="match status" value="1"/>
</dbReference>
<accession>A0AAQ3Q6F0</accession>
<protein>
    <recommendedName>
        <fullName evidence="6">SWIM-type domain-containing protein</fullName>
    </recommendedName>
</protein>
<dbReference type="PROSITE" id="PS50966">
    <property type="entry name" value="ZF_SWIM"/>
    <property type="match status" value="1"/>
</dbReference>
<name>A0AAQ3Q6F0_9LILI</name>
<dbReference type="Pfam" id="PF04434">
    <property type="entry name" value="SWIM"/>
    <property type="match status" value="1"/>
</dbReference>
<feature type="compositionally biased region" description="Acidic residues" evidence="5">
    <location>
        <begin position="232"/>
        <end position="246"/>
    </location>
</feature>
<feature type="compositionally biased region" description="Basic residues" evidence="5">
    <location>
        <begin position="141"/>
        <end position="153"/>
    </location>
</feature>
<evidence type="ECO:0000259" key="6">
    <source>
        <dbReference type="PROSITE" id="PS50966"/>
    </source>
</evidence>
<evidence type="ECO:0000313" key="8">
    <source>
        <dbReference type="Proteomes" id="UP001327560"/>
    </source>
</evidence>
<dbReference type="PANTHER" id="PTHR31973:SF187">
    <property type="entry name" value="MUTATOR TRANSPOSASE MUDRA PROTEIN"/>
    <property type="match status" value="1"/>
</dbReference>
<evidence type="ECO:0000256" key="1">
    <source>
        <dbReference type="ARBA" id="ARBA00022723"/>
    </source>
</evidence>
<dbReference type="AlphaFoldDB" id="A0AAQ3Q6F0"/>
<feature type="domain" description="SWIM-type" evidence="6">
    <location>
        <begin position="64"/>
        <end position="96"/>
    </location>
</feature>
<feature type="compositionally biased region" description="Basic and acidic residues" evidence="5">
    <location>
        <begin position="154"/>
        <end position="163"/>
    </location>
</feature>
<evidence type="ECO:0000313" key="7">
    <source>
        <dbReference type="EMBL" id="WOL00666.1"/>
    </source>
</evidence>
<dbReference type="GO" id="GO:0008270">
    <property type="term" value="F:zinc ion binding"/>
    <property type="evidence" value="ECO:0007669"/>
    <property type="project" value="UniProtKB-KW"/>
</dbReference>
<keyword evidence="1" id="KW-0479">Metal-binding</keyword>
<keyword evidence="3" id="KW-0862">Zinc</keyword>
<dbReference type="EMBL" id="CP136892">
    <property type="protein sequence ID" value="WOL00666.1"/>
    <property type="molecule type" value="Genomic_DNA"/>
</dbReference>
<dbReference type="Proteomes" id="UP001327560">
    <property type="component" value="Chromosome 3"/>
</dbReference>
<evidence type="ECO:0000256" key="2">
    <source>
        <dbReference type="ARBA" id="ARBA00022771"/>
    </source>
</evidence>
<organism evidence="7 8">
    <name type="scientific">Canna indica</name>
    <name type="common">Indian-shot</name>
    <dbReference type="NCBI Taxonomy" id="4628"/>
    <lineage>
        <taxon>Eukaryota</taxon>
        <taxon>Viridiplantae</taxon>
        <taxon>Streptophyta</taxon>
        <taxon>Embryophyta</taxon>
        <taxon>Tracheophyta</taxon>
        <taxon>Spermatophyta</taxon>
        <taxon>Magnoliopsida</taxon>
        <taxon>Liliopsida</taxon>
        <taxon>Zingiberales</taxon>
        <taxon>Cannaceae</taxon>
        <taxon>Canna</taxon>
    </lineage>
</organism>
<reference evidence="7 8" key="1">
    <citation type="submission" date="2023-10" db="EMBL/GenBank/DDBJ databases">
        <title>Chromosome-scale genome assembly provides insights into flower coloration mechanisms of Canna indica.</title>
        <authorList>
            <person name="Li C."/>
        </authorList>
    </citation>
    <scope>NUCLEOTIDE SEQUENCE [LARGE SCALE GENOMIC DNA]</scope>
    <source>
        <tissue evidence="7">Flower</tissue>
    </source>
</reference>
<feature type="region of interest" description="Disordered" evidence="5">
    <location>
        <begin position="134"/>
        <end position="167"/>
    </location>
</feature>
<gene>
    <name evidence="7" type="ORF">Cni_G09379</name>
</gene>
<dbReference type="InterPro" id="IPR007527">
    <property type="entry name" value="Znf_SWIM"/>
</dbReference>
<dbReference type="SMART" id="SM00575">
    <property type="entry name" value="ZnF_PMZ"/>
    <property type="match status" value="1"/>
</dbReference>
<dbReference type="InterPro" id="IPR006564">
    <property type="entry name" value="Znf_PMZ"/>
</dbReference>
<proteinExistence type="predicted"/>
<sequence>MLEDIQRMLMQRMYVKKDMMLKSMDEICPNIRKKLEKFKEESQFCTVTPSGNLKFEVQCLDKVHVVNLVIQSCSCRSWDLSGIPCNHVISCISWMKEEPEKYVSEYYKREVYLKAYANLLEPWRGKEAWPNVDDPPVLPPKVKKMPRRPKKVSRREMHEDNRQSTKYTRSGAKMTCKLCLQQGHNRRSCTLRAQPASTHDGEHQSNEMYILSNALYRAKLDHQLVQVEEEEDLLVEEEEEEEEEEDLRAQLDLR</sequence>
<keyword evidence="8" id="KW-1185">Reference proteome</keyword>
<evidence type="ECO:0000256" key="5">
    <source>
        <dbReference type="SAM" id="MobiDB-lite"/>
    </source>
</evidence>